<keyword evidence="2" id="KW-0812">Transmembrane</keyword>
<proteinExistence type="predicted"/>
<reference evidence="4" key="1">
    <citation type="journal article" date="2019" name="Int. J. Syst. Evol. Microbiol.">
        <title>The Global Catalogue of Microorganisms (GCM) 10K type strain sequencing project: providing services to taxonomists for standard genome sequencing and annotation.</title>
        <authorList>
            <consortium name="The Broad Institute Genomics Platform"/>
            <consortium name="The Broad Institute Genome Sequencing Center for Infectious Disease"/>
            <person name="Wu L."/>
            <person name="Ma J."/>
        </authorList>
    </citation>
    <scope>NUCLEOTIDE SEQUENCE [LARGE SCALE GENOMIC DNA]</scope>
    <source>
        <strain evidence="4">JCM 17460</strain>
    </source>
</reference>
<evidence type="ECO:0000313" key="4">
    <source>
        <dbReference type="Proteomes" id="UP001500301"/>
    </source>
</evidence>
<keyword evidence="2" id="KW-0472">Membrane</keyword>
<sequence length="58" mass="6386">MRFPAPARWSPSDTRTPPGGTMTAHPHDLEDTEEHEWAGLVLVLTMLALAGLLVMLFT</sequence>
<organism evidence="3 4">
    <name type="scientific">Nocardioides daeguensis</name>
    <dbReference type="NCBI Taxonomy" id="908359"/>
    <lineage>
        <taxon>Bacteria</taxon>
        <taxon>Bacillati</taxon>
        <taxon>Actinomycetota</taxon>
        <taxon>Actinomycetes</taxon>
        <taxon>Propionibacteriales</taxon>
        <taxon>Nocardioidaceae</taxon>
        <taxon>Nocardioides</taxon>
    </lineage>
</organism>
<name>A0ABP6VNM4_9ACTN</name>
<evidence type="ECO:0000313" key="3">
    <source>
        <dbReference type="EMBL" id="GAA3538144.1"/>
    </source>
</evidence>
<evidence type="ECO:0000256" key="2">
    <source>
        <dbReference type="SAM" id="Phobius"/>
    </source>
</evidence>
<dbReference type="Proteomes" id="UP001500301">
    <property type="component" value="Unassembled WGS sequence"/>
</dbReference>
<dbReference type="EMBL" id="BAABBB010000013">
    <property type="protein sequence ID" value="GAA3538144.1"/>
    <property type="molecule type" value="Genomic_DNA"/>
</dbReference>
<keyword evidence="4" id="KW-1185">Reference proteome</keyword>
<protein>
    <submittedName>
        <fullName evidence="3">Uncharacterized protein</fullName>
    </submittedName>
</protein>
<gene>
    <name evidence="3" type="ORF">GCM10022263_27180</name>
</gene>
<feature type="region of interest" description="Disordered" evidence="1">
    <location>
        <begin position="1"/>
        <end position="30"/>
    </location>
</feature>
<feature type="transmembrane region" description="Helical" evidence="2">
    <location>
        <begin position="37"/>
        <end position="57"/>
    </location>
</feature>
<comment type="caution">
    <text evidence="3">The sequence shown here is derived from an EMBL/GenBank/DDBJ whole genome shotgun (WGS) entry which is preliminary data.</text>
</comment>
<evidence type="ECO:0000256" key="1">
    <source>
        <dbReference type="SAM" id="MobiDB-lite"/>
    </source>
</evidence>
<accession>A0ABP6VNM4</accession>
<keyword evidence="2" id="KW-1133">Transmembrane helix</keyword>